<dbReference type="PANTHER" id="PTHR13878">
    <property type="entry name" value="GULONOLACTONE OXIDASE"/>
    <property type="match status" value="1"/>
</dbReference>
<dbReference type="GO" id="GO:0016491">
    <property type="term" value="F:oxidoreductase activity"/>
    <property type="evidence" value="ECO:0007669"/>
    <property type="project" value="UniProtKB-KW"/>
</dbReference>
<dbReference type="Gene3D" id="3.30.465.10">
    <property type="match status" value="1"/>
</dbReference>
<dbReference type="PANTHER" id="PTHR13878:SF91">
    <property type="entry name" value="FAD BINDING DOMAIN PROTEIN (AFU_ORTHOLOGUE AFUA_6G12070)-RELATED"/>
    <property type="match status" value="1"/>
</dbReference>
<dbReference type="GeneID" id="38119054"/>
<dbReference type="PROSITE" id="PS51387">
    <property type="entry name" value="FAD_PCMH"/>
    <property type="match status" value="1"/>
</dbReference>
<evidence type="ECO:0000313" key="6">
    <source>
        <dbReference type="Proteomes" id="UP000256690"/>
    </source>
</evidence>
<dbReference type="GO" id="GO:0071949">
    <property type="term" value="F:FAD binding"/>
    <property type="evidence" value="ECO:0007669"/>
    <property type="project" value="InterPro"/>
</dbReference>
<dbReference type="InterPro" id="IPR006094">
    <property type="entry name" value="Oxid_FAD_bind_N"/>
</dbReference>
<protein>
    <recommendedName>
        <fullName evidence="4">FAD-binding PCMH-type domain-containing protein</fullName>
    </recommendedName>
</protein>
<dbReference type="InterPro" id="IPR012951">
    <property type="entry name" value="BBE"/>
</dbReference>
<feature type="chain" id="PRO_5017733853" description="FAD-binding PCMH-type domain-containing protein" evidence="3">
    <location>
        <begin position="21"/>
        <end position="568"/>
    </location>
</feature>
<dbReference type="InterPro" id="IPR036318">
    <property type="entry name" value="FAD-bd_PCMH-like_sf"/>
</dbReference>
<organism evidence="5 6">
    <name type="scientific">Aspergillus mulundensis</name>
    <dbReference type="NCBI Taxonomy" id="1810919"/>
    <lineage>
        <taxon>Eukaryota</taxon>
        <taxon>Fungi</taxon>
        <taxon>Dikarya</taxon>
        <taxon>Ascomycota</taxon>
        <taxon>Pezizomycotina</taxon>
        <taxon>Eurotiomycetes</taxon>
        <taxon>Eurotiomycetidae</taxon>
        <taxon>Eurotiales</taxon>
        <taxon>Aspergillaceae</taxon>
        <taxon>Aspergillus</taxon>
        <taxon>Aspergillus subgen. Nidulantes</taxon>
    </lineage>
</organism>
<dbReference type="InterPro" id="IPR016166">
    <property type="entry name" value="FAD-bd_PCMH"/>
</dbReference>
<dbReference type="Gene3D" id="3.40.462.20">
    <property type="match status" value="1"/>
</dbReference>
<dbReference type="Pfam" id="PF08031">
    <property type="entry name" value="BBE"/>
    <property type="match status" value="1"/>
</dbReference>
<comment type="similarity">
    <text evidence="1">Belongs to the oxygen-dependent FAD-linked oxidoreductase family.</text>
</comment>
<evidence type="ECO:0000256" key="2">
    <source>
        <dbReference type="ARBA" id="ARBA00023002"/>
    </source>
</evidence>
<feature type="signal peptide" evidence="3">
    <location>
        <begin position="1"/>
        <end position="20"/>
    </location>
</feature>
<dbReference type="OrthoDB" id="9983560at2759"/>
<accession>A0A3D8R537</accession>
<dbReference type="AlphaFoldDB" id="A0A3D8R537"/>
<proteinExistence type="inferred from homology"/>
<keyword evidence="3" id="KW-0732">Signal</keyword>
<name>A0A3D8R537_9EURO</name>
<dbReference type="Proteomes" id="UP000256690">
    <property type="component" value="Unassembled WGS sequence"/>
</dbReference>
<evidence type="ECO:0000256" key="1">
    <source>
        <dbReference type="ARBA" id="ARBA00005466"/>
    </source>
</evidence>
<evidence type="ECO:0000259" key="4">
    <source>
        <dbReference type="PROSITE" id="PS51387"/>
    </source>
</evidence>
<comment type="caution">
    <text evidence="5">The sequence shown here is derived from an EMBL/GenBank/DDBJ whole genome shotgun (WGS) entry which is preliminary data.</text>
</comment>
<evidence type="ECO:0000313" key="5">
    <source>
        <dbReference type="EMBL" id="RDW68924.1"/>
    </source>
</evidence>
<gene>
    <name evidence="5" type="ORF">DSM5745_08684</name>
</gene>
<keyword evidence="6" id="KW-1185">Reference proteome</keyword>
<dbReference type="Pfam" id="PF01565">
    <property type="entry name" value="FAD_binding_4"/>
    <property type="match status" value="1"/>
</dbReference>
<sequence>MARLLWTLASPSLFLVLVSATSTCKPVPGDNDWPSASQWHKLNSTVDGRLIATVPLPSVCHNGPIGAFNADACAAVQSAWTDSTTFIDAPAEVMNPYFQNQSCDPFTSEYRPCVLDNYASYSIKVTGASDVVAGLEFARQHNVRLVIKNTGHDFAGKSTGKGSLSLWMHNLNTTEILPTYTSSHYTGPAAKLGAGVVAGNAYTTVAGAGYRMLGGTCPSVGLAGGYTSGGGHSLLNGLYGMAADAVLEWEVITAAGEHLVASPTANPDLYWALTGGGAGNLAVVLSMTTKIFPEGPIGSAALTINATDPNYRLAMEALWTFLPAFVDEGPNTWDFVMAATGFASLGLTAPNKTAPQVHTLLTPFLDALDAHAINYTFAPVSYPSYHTYFTTQIASGLNVDPANIQLTSRLIPRTAVQNTTQLAGVLDALKAFTDAEHWEIGCHALNVAGTPRTAPNAVYSKWRGAVANCNIVSYWDWDVEWSEMQARKGYLVGTLIPGLEAATPTGGSYLNEIDAQYRGDWKGQLYAENYAALLGLKRKYDPGHLFYARFTPGSDYYTVDAAGRLCTA</sequence>
<dbReference type="EMBL" id="PVWQ01000011">
    <property type="protein sequence ID" value="RDW68924.1"/>
    <property type="molecule type" value="Genomic_DNA"/>
</dbReference>
<evidence type="ECO:0000256" key="3">
    <source>
        <dbReference type="SAM" id="SignalP"/>
    </source>
</evidence>
<dbReference type="RefSeq" id="XP_026600713.1">
    <property type="nucleotide sequence ID" value="XM_026750700.1"/>
</dbReference>
<reference evidence="5 6" key="1">
    <citation type="journal article" date="2018" name="IMA Fungus">
        <title>IMA Genome-F 9: Draft genome sequence of Annulohypoxylon stygium, Aspergillus mulundensis, Berkeleyomyces basicola (syn. Thielaviopsis basicola), Ceratocystis smalleyi, two Cercospora beticola strains, Coleophoma cylindrospora, Fusarium fracticaudum, Phialophora cf. hyalina, and Morchella septimelata.</title>
        <authorList>
            <person name="Wingfield B.D."/>
            <person name="Bills G.F."/>
            <person name="Dong Y."/>
            <person name="Huang W."/>
            <person name="Nel W.J."/>
            <person name="Swalarsk-Parry B.S."/>
            <person name="Vaghefi N."/>
            <person name="Wilken P.M."/>
            <person name="An Z."/>
            <person name="de Beer Z.W."/>
            <person name="De Vos L."/>
            <person name="Chen L."/>
            <person name="Duong T.A."/>
            <person name="Gao Y."/>
            <person name="Hammerbacher A."/>
            <person name="Kikkert J.R."/>
            <person name="Li Y."/>
            <person name="Li H."/>
            <person name="Li K."/>
            <person name="Li Q."/>
            <person name="Liu X."/>
            <person name="Ma X."/>
            <person name="Naidoo K."/>
            <person name="Pethybridge S.J."/>
            <person name="Sun J."/>
            <person name="Steenkamp E.T."/>
            <person name="van der Nest M.A."/>
            <person name="van Wyk S."/>
            <person name="Wingfield M.J."/>
            <person name="Xiong C."/>
            <person name="Yue Q."/>
            <person name="Zhang X."/>
        </authorList>
    </citation>
    <scope>NUCLEOTIDE SEQUENCE [LARGE SCALE GENOMIC DNA]</scope>
    <source>
        <strain evidence="5 6">DSM 5745</strain>
    </source>
</reference>
<dbReference type="STRING" id="1810919.A0A3D8R537"/>
<dbReference type="InterPro" id="IPR016169">
    <property type="entry name" value="FAD-bd_PCMH_sub2"/>
</dbReference>
<keyword evidence="2" id="KW-0560">Oxidoreductase</keyword>
<dbReference type="InterPro" id="IPR050432">
    <property type="entry name" value="FAD-linked_Oxidoreductases_BP"/>
</dbReference>
<dbReference type="SUPFAM" id="SSF56176">
    <property type="entry name" value="FAD-binding/transporter-associated domain-like"/>
    <property type="match status" value="1"/>
</dbReference>
<feature type="domain" description="FAD-binding PCMH-type" evidence="4">
    <location>
        <begin position="115"/>
        <end position="294"/>
    </location>
</feature>